<dbReference type="InterPro" id="IPR000884">
    <property type="entry name" value="TSP1_rpt"/>
</dbReference>
<feature type="chain" id="PRO_5034143792" evidence="4">
    <location>
        <begin position="28"/>
        <end position="196"/>
    </location>
</feature>
<keyword evidence="2" id="KW-1015">Disulfide bond</keyword>
<dbReference type="InterPro" id="IPR044004">
    <property type="entry name" value="TSP1_spondin_dom"/>
</dbReference>
<evidence type="ECO:0000313" key="6">
    <source>
        <dbReference type="Ensembl" id="ENSCCRP00015006581.1"/>
    </source>
</evidence>
<evidence type="ECO:0000256" key="4">
    <source>
        <dbReference type="SAM" id="SignalP"/>
    </source>
</evidence>
<evidence type="ECO:0000256" key="3">
    <source>
        <dbReference type="ARBA" id="ARBA00023180"/>
    </source>
</evidence>
<evidence type="ECO:0000313" key="7">
    <source>
        <dbReference type="Proteomes" id="UP000694700"/>
    </source>
</evidence>
<organism evidence="6 7">
    <name type="scientific">Cyprinus carpio</name>
    <name type="common">Common carp</name>
    <dbReference type="NCBI Taxonomy" id="7962"/>
    <lineage>
        <taxon>Eukaryota</taxon>
        <taxon>Metazoa</taxon>
        <taxon>Chordata</taxon>
        <taxon>Craniata</taxon>
        <taxon>Vertebrata</taxon>
        <taxon>Euteleostomi</taxon>
        <taxon>Actinopterygii</taxon>
        <taxon>Neopterygii</taxon>
        <taxon>Teleostei</taxon>
        <taxon>Ostariophysi</taxon>
        <taxon>Cypriniformes</taxon>
        <taxon>Cyprinidae</taxon>
        <taxon>Cyprininae</taxon>
        <taxon>Cyprinus</taxon>
    </lineage>
</organism>
<feature type="signal peptide" evidence="4">
    <location>
        <begin position="1"/>
        <end position="27"/>
    </location>
</feature>
<reference evidence="6" key="1">
    <citation type="submission" date="2025-08" db="UniProtKB">
        <authorList>
            <consortium name="Ensembl"/>
        </authorList>
    </citation>
    <scope>IDENTIFICATION</scope>
</reference>
<dbReference type="Ensembl" id="ENSCCRT00015006838.1">
    <property type="protein sequence ID" value="ENSCCRP00015006581.1"/>
    <property type="gene ID" value="ENSCCRG00015003330.1"/>
</dbReference>
<dbReference type="PANTHER" id="PTHR20920:SF2">
    <property type="entry name" value="SOMATOMEDIN-B AND THROMBOSPONDIN TYPE-1 DOMAIN-CONTAINING PROTEIN"/>
    <property type="match status" value="1"/>
</dbReference>
<sequence>MMGLLSLDRSALLVVAAVFGMYQFVEGGCSGRCCQGTDFTCATTDWRMDRVYETCYCDERCLKTKDCCFDYPTECPAQPCVVSEWSHWSGCAQPCQPSFRVRRRSVERLPQNSGQACPRLEEQAGCMEYQDRQGEFCASVQGLSQYRLYFRPKCRTDVQQCNHFNVFHRQHICDPGPQKINFSKFRFICYDRALFG</sequence>
<dbReference type="Pfam" id="PF19028">
    <property type="entry name" value="TSP1_spondin"/>
    <property type="match status" value="1"/>
</dbReference>
<dbReference type="PROSITE" id="PS50958">
    <property type="entry name" value="SMB_2"/>
    <property type="match status" value="1"/>
</dbReference>
<dbReference type="FunFam" id="2.20.100.10:FF:000019">
    <property type="entry name" value="Thrombospondin type 1 domain containing 7A"/>
    <property type="match status" value="1"/>
</dbReference>
<proteinExistence type="predicted"/>
<dbReference type="SUPFAM" id="SSF82895">
    <property type="entry name" value="TSP-1 type 1 repeat"/>
    <property type="match status" value="1"/>
</dbReference>
<dbReference type="Proteomes" id="UP000694700">
    <property type="component" value="Unplaced"/>
</dbReference>
<evidence type="ECO:0000259" key="5">
    <source>
        <dbReference type="PROSITE" id="PS50958"/>
    </source>
</evidence>
<feature type="domain" description="SMB" evidence="5">
    <location>
        <begin position="25"/>
        <end position="80"/>
    </location>
</feature>
<evidence type="ECO:0000256" key="2">
    <source>
        <dbReference type="ARBA" id="ARBA00023157"/>
    </source>
</evidence>
<dbReference type="PROSITE" id="PS50092">
    <property type="entry name" value="TSP1"/>
    <property type="match status" value="1"/>
</dbReference>
<dbReference type="AlphaFoldDB" id="A0A8C1SGA6"/>
<dbReference type="PANTHER" id="PTHR20920">
    <property type="entry name" value="RPE-SPONDIN"/>
    <property type="match status" value="1"/>
</dbReference>
<evidence type="ECO:0000256" key="1">
    <source>
        <dbReference type="ARBA" id="ARBA00022729"/>
    </source>
</evidence>
<dbReference type="Gene3D" id="2.20.100.10">
    <property type="entry name" value="Thrombospondin type-1 (TSP1) repeat"/>
    <property type="match status" value="1"/>
</dbReference>
<dbReference type="PROSITE" id="PS00524">
    <property type="entry name" value="SMB_1"/>
    <property type="match status" value="1"/>
</dbReference>
<name>A0A8C1SGA6_CYPCA</name>
<dbReference type="InterPro" id="IPR039942">
    <property type="entry name" value="SBSPO"/>
</dbReference>
<protein>
    <submittedName>
        <fullName evidence="6">Somatomedin B and thrombospondin type 1 domain containing</fullName>
    </submittedName>
</protein>
<dbReference type="InterPro" id="IPR036383">
    <property type="entry name" value="TSP1_rpt_sf"/>
</dbReference>
<keyword evidence="1 4" id="KW-0732">Signal</keyword>
<dbReference type="InterPro" id="IPR001212">
    <property type="entry name" value="Somatomedin_B_dom"/>
</dbReference>
<accession>A0A8C1SGA6</accession>
<keyword evidence="3" id="KW-0325">Glycoprotein</keyword>